<comment type="caution">
    <text evidence="1">The sequence shown here is derived from an EMBL/GenBank/DDBJ whole genome shotgun (WGS) entry which is preliminary data.</text>
</comment>
<sequence length="80" mass="8882">MSDKKIPTIEELQDKALLTAMELLESTSDKSFTAKSAMIKLILKDLYTPAEDTEEGATEVTPQFVDNVSAIADRMFKAQK</sequence>
<evidence type="ECO:0000313" key="2">
    <source>
        <dbReference type="Proteomes" id="UP000031670"/>
    </source>
</evidence>
<dbReference type="EMBL" id="BBSA01000012">
    <property type="protein sequence ID" value="GAM64391.1"/>
    <property type="molecule type" value="Genomic_DNA"/>
</dbReference>
<evidence type="ECO:0000313" key="1">
    <source>
        <dbReference type="EMBL" id="GAM64391.1"/>
    </source>
</evidence>
<proteinExistence type="predicted"/>
<protein>
    <submittedName>
        <fullName evidence="1">Uncharacterized protein</fullName>
    </submittedName>
</protein>
<name>A0A0B8PDJ5_9VIBR</name>
<dbReference type="AlphaFoldDB" id="A0A0B8PDJ5"/>
<organism evidence="1 2">
    <name type="scientific">Vibrio ishigakensis</name>
    <dbReference type="NCBI Taxonomy" id="1481914"/>
    <lineage>
        <taxon>Bacteria</taxon>
        <taxon>Pseudomonadati</taxon>
        <taxon>Pseudomonadota</taxon>
        <taxon>Gammaproteobacteria</taxon>
        <taxon>Vibrionales</taxon>
        <taxon>Vibrionaceae</taxon>
        <taxon>Vibrio</taxon>
    </lineage>
</organism>
<reference evidence="1 2" key="2">
    <citation type="submission" date="2015-01" db="EMBL/GenBank/DDBJ databases">
        <authorList>
            <consortium name="NBRP consortium"/>
            <person name="Sawabe T."/>
            <person name="Meirelles P."/>
            <person name="Feng G."/>
            <person name="Sayaka M."/>
            <person name="Hattori M."/>
            <person name="Ohkuma M."/>
        </authorList>
    </citation>
    <scope>NUCLEOTIDE SEQUENCE [LARGE SCALE GENOMIC DNA]</scope>
    <source>
        <strain evidence="1 2">JCM19232</strain>
    </source>
</reference>
<reference evidence="1 2" key="1">
    <citation type="submission" date="2015-01" db="EMBL/GenBank/DDBJ databases">
        <title>Vibrio sp. C5 JCM 19232 whole genome shotgun sequence.</title>
        <authorList>
            <person name="Sawabe T."/>
            <person name="Meirelles P."/>
            <person name="Feng G."/>
            <person name="Sayaka M."/>
            <person name="Hattori M."/>
            <person name="Ohkuma M."/>
        </authorList>
    </citation>
    <scope>NUCLEOTIDE SEQUENCE [LARGE SCALE GENOMIC DNA]</scope>
    <source>
        <strain evidence="1 2">JCM19232</strain>
    </source>
</reference>
<dbReference type="Proteomes" id="UP000031670">
    <property type="component" value="Unassembled WGS sequence"/>
</dbReference>
<accession>A0A0B8PDJ5</accession>
<gene>
    <name evidence="1" type="ORF">JCM19232_1061</name>
</gene>